<organism evidence="3 4">
    <name type="scientific">Sporidiobolus salmonicolor</name>
    <name type="common">Yeast-like fungus</name>
    <name type="synonym">Sporobolomyces salmonicolor</name>
    <dbReference type="NCBI Taxonomy" id="5005"/>
    <lineage>
        <taxon>Eukaryota</taxon>
        <taxon>Fungi</taxon>
        <taxon>Dikarya</taxon>
        <taxon>Basidiomycota</taxon>
        <taxon>Pucciniomycotina</taxon>
        <taxon>Microbotryomycetes</taxon>
        <taxon>Sporidiobolales</taxon>
        <taxon>Sporidiobolaceae</taxon>
        <taxon>Sporobolomyces</taxon>
    </lineage>
</organism>
<dbReference type="Gene3D" id="3.90.1640.10">
    <property type="entry name" value="inorganic pyrophosphatase (n-terminal core)"/>
    <property type="match status" value="1"/>
</dbReference>
<dbReference type="AlphaFoldDB" id="A0A0D6EKC6"/>
<proteinExistence type="predicted"/>
<dbReference type="GO" id="GO:0005737">
    <property type="term" value="C:cytoplasm"/>
    <property type="evidence" value="ECO:0007669"/>
    <property type="project" value="TreeGrafter"/>
</dbReference>
<dbReference type="Gene3D" id="3.10.310.20">
    <property type="entry name" value="DHHA2 domain"/>
    <property type="match status" value="1"/>
</dbReference>
<feature type="signal peptide" evidence="2">
    <location>
        <begin position="1"/>
        <end position="19"/>
    </location>
</feature>
<dbReference type="EMBL" id="CENE01000005">
    <property type="protein sequence ID" value="CEQ40095.1"/>
    <property type="molecule type" value="Genomic_DNA"/>
</dbReference>
<keyword evidence="4" id="KW-1185">Reference proteome</keyword>
<name>A0A0D6EKC6_SPOSA</name>
<dbReference type="InterPro" id="IPR038222">
    <property type="entry name" value="DHHA2_dom_sf"/>
</dbReference>
<sequence length="501" mass="55673">MLLSRLGALLPFAAHLALARPAIDPAPQIVLSSIDPAPLTAQDLADDITSLWPTDGDGTGTGHLSQWSNETKVEFLNELRNNTANDWLVVMGNEAGDLDSMVSAMALAYAFSHMDPPQKAIALLQTEEDALDLRPENQLSLTYARMSTGHRDLLTIDELPINPTDMWHRIKGKLIYRCGLGVNDWLTAVAPQASLSSTTTFRERSGKTPPSSVDHHDDQGLANGTANPRIIRSSGSCSSLVTKFLFDNVPGADKEKNDPPPSDSQVGPTMHGPIPTELIELLLRTIAIDTNGLRGKSSQPIDMESALRLFPRSSWKRRELKEVMKVLDKDLSASRKALDSLDLRSLLRRDWKGDAIPTKSSKYPHLHIGFASSPVSLEEQILRTPEQTPPEWFAWTSEIQADVSVALSNFRHPKTGRKTRQLALVVAHGYGKRLHEGSANRLFRQLKHAIESAGVDDLDHWHRPDGKKLLPRRAVYEYESPFASRKFWRPIIEKAAREWDG</sequence>
<feature type="region of interest" description="Disordered" evidence="1">
    <location>
        <begin position="196"/>
        <end position="230"/>
    </location>
</feature>
<evidence type="ECO:0000313" key="4">
    <source>
        <dbReference type="Proteomes" id="UP000243876"/>
    </source>
</evidence>
<dbReference type="InterPro" id="IPR038763">
    <property type="entry name" value="DHH_sf"/>
</dbReference>
<dbReference type="PANTHER" id="PTHR12112">
    <property type="entry name" value="BNIP - RELATED"/>
    <property type="match status" value="1"/>
</dbReference>
<protein>
    <submittedName>
        <fullName evidence="3">SPOSA6832_01663-mRNA-1:cds</fullName>
    </submittedName>
</protein>
<dbReference type="SUPFAM" id="SSF64182">
    <property type="entry name" value="DHH phosphoesterases"/>
    <property type="match status" value="1"/>
</dbReference>
<dbReference type="Proteomes" id="UP000243876">
    <property type="component" value="Unassembled WGS sequence"/>
</dbReference>
<feature type="chain" id="PRO_5002303289" evidence="2">
    <location>
        <begin position="20"/>
        <end position="501"/>
    </location>
</feature>
<dbReference type="PANTHER" id="PTHR12112:SF20">
    <property type="entry name" value="EXOPOLYPHOSPHATASE"/>
    <property type="match status" value="1"/>
</dbReference>
<feature type="region of interest" description="Disordered" evidence="1">
    <location>
        <begin position="250"/>
        <end position="271"/>
    </location>
</feature>
<keyword evidence="2" id="KW-0732">Signal</keyword>
<gene>
    <name evidence="3" type="primary">SPOSA6832_01663</name>
</gene>
<dbReference type="GO" id="GO:0004309">
    <property type="term" value="F:exopolyphosphatase activity"/>
    <property type="evidence" value="ECO:0007669"/>
    <property type="project" value="TreeGrafter"/>
</dbReference>
<evidence type="ECO:0000256" key="1">
    <source>
        <dbReference type="SAM" id="MobiDB-lite"/>
    </source>
</evidence>
<evidence type="ECO:0000256" key="2">
    <source>
        <dbReference type="SAM" id="SignalP"/>
    </source>
</evidence>
<dbReference type="OrthoDB" id="374045at2759"/>
<reference evidence="4" key="1">
    <citation type="submission" date="2015-02" db="EMBL/GenBank/DDBJ databases">
        <authorList>
            <person name="Gon?alves P."/>
        </authorList>
    </citation>
    <scope>NUCLEOTIDE SEQUENCE [LARGE SCALE GENOMIC DNA]</scope>
</reference>
<evidence type="ECO:0000313" key="3">
    <source>
        <dbReference type="EMBL" id="CEQ40095.1"/>
    </source>
</evidence>
<accession>A0A0D6EKC6</accession>